<comment type="caution">
    <text evidence="3">The sequence shown here is derived from an EMBL/GenBank/DDBJ whole genome shotgun (WGS) entry which is preliminary data.</text>
</comment>
<evidence type="ECO:0000256" key="1">
    <source>
        <dbReference type="SAM" id="MobiDB-lite"/>
    </source>
</evidence>
<evidence type="ECO:0000256" key="2">
    <source>
        <dbReference type="SAM" id="SignalP"/>
    </source>
</evidence>
<dbReference type="Proteomes" id="UP000192578">
    <property type="component" value="Unassembled WGS sequence"/>
</dbReference>
<protein>
    <submittedName>
        <fullName evidence="3">Uncharacterized protein</fullName>
    </submittedName>
</protein>
<feature type="chain" id="PRO_5041000189" evidence="2">
    <location>
        <begin position="27"/>
        <end position="462"/>
    </location>
</feature>
<feature type="region of interest" description="Disordered" evidence="1">
    <location>
        <begin position="322"/>
        <end position="341"/>
    </location>
</feature>
<feature type="region of interest" description="Disordered" evidence="1">
    <location>
        <begin position="385"/>
        <end position="418"/>
    </location>
</feature>
<feature type="compositionally biased region" description="Low complexity" evidence="1">
    <location>
        <begin position="214"/>
        <end position="246"/>
    </location>
</feature>
<proteinExistence type="predicted"/>
<feature type="compositionally biased region" description="Low complexity" evidence="1">
    <location>
        <begin position="275"/>
        <end position="286"/>
    </location>
</feature>
<feature type="compositionally biased region" description="Basic residues" evidence="1">
    <location>
        <begin position="326"/>
        <end position="338"/>
    </location>
</feature>
<keyword evidence="4" id="KW-1185">Reference proteome</keyword>
<feature type="region of interest" description="Disordered" evidence="1">
    <location>
        <begin position="202"/>
        <end position="286"/>
    </location>
</feature>
<gene>
    <name evidence="3" type="ORF">BV898_14675</name>
</gene>
<sequence>MKHLRPLLLLLLHGLILLHHVLITEGIPLTAANPKFGTSITSKTTQSTTKAVETTASTLRANGTSTPPEIFSKRITVTKPSQPTGKPIALTTMTTRKPVPTKPTEKKPVISTMKSTTVASTRDPRPVLSVDVLEKSGDLVRHPTLKRRATTRRRVTTRIPTRKTTRQRVVVYNHEPSAVVPEIRPFDGTNCGEFRGDGCGDTMEGSTKVSDAPTTSAETTTTTDATTMTTVESTPKQKTTTTAEITPEPPLEPGAEPSTPSTVASTKVKPQKMNSSTVKSSDYSSTDPCASANELARFSTTAATTLAEILSDCEEVVQALTERPSTRRTHTSTTHRRSTAQILSDPEEAVAPIQPHTTTTRSTTRRIHTTTIQILSDYEDVEPMAPAGRSIPRDTGSHGPTTRRRRTRTSMTSKRGSDKMAAGIARLMKNKTAAERAKALKRLNFLNSLTDEEVKEILLNPT</sequence>
<name>A0A9X6RJS1_HYPEX</name>
<dbReference type="AlphaFoldDB" id="A0A9X6RJS1"/>
<dbReference type="EMBL" id="MTYJ01000183">
    <property type="protein sequence ID" value="OWA50150.1"/>
    <property type="molecule type" value="Genomic_DNA"/>
</dbReference>
<keyword evidence="2" id="KW-0732">Signal</keyword>
<feature type="signal peptide" evidence="2">
    <location>
        <begin position="1"/>
        <end position="26"/>
    </location>
</feature>
<reference evidence="4" key="1">
    <citation type="submission" date="2017-01" db="EMBL/GenBank/DDBJ databases">
        <title>Comparative genomics of anhydrobiosis in the tardigrade Hypsibius dujardini.</title>
        <authorList>
            <person name="Yoshida Y."/>
            <person name="Koutsovoulos G."/>
            <person name="Laetsch D."/>
            <person name="Stevens L."/>
            <person name="Kumar S."/>
            <person name="Horikawa D."/>
            <person name="Ishino K."/>
            <person name="Komine S."/>
            <person name="Tomita M."/>
            <person name="Blaxter M."/>
            <person name="Arakawa K."/>
        </authorList>
    </citation>
    <scope>NUCLEOTIDE SEQUENCE [LARGE SCALE GENOMIC DNA]</scope>
    <source>
        <strain evidence="4">Z151</strain>
    </source>
</reference>
<organism evidence="3 4">
    <name type="scientific">Hypsibius exemplaris</name>
    <name type="common">Freshwater tardigrade</name>
    <dbReference type="NCBI Taxonomy" id="2072580"/>
    <lineage>
        <taxon>Eukaryota</taxon>
        <taxon>Metazoa</taxon>
        <taxon>Ecdysozoa</taxon>
        <taxon>Tardigrada</taxon>
        <taxon>Eutardigrada</taxon>
        <taxon>Parachela</taxon>
        <taxon>Hypsibioidea</taxon>
        <taxon>Hypsibiidae</taxon>
        <taxon>Hypsibius</taxon>
    </lineage>
</organism>
<evidence type="ECO:0000313" key="3">
    <source>
        <dbReference type="EMBL" id="OWA50150.1"/>
    </source>
</evidence>
<evidence type="ECO:0000313" key="4">
    <source>
        <dbReference type="Proteomes" id="UP000192578"/>
    </source>
</evidence>
<accession>A0A9X6RJS1</accession>
<feature type="compositionally biased region" description="Polar residues" evidence="1">
    <location>
        <begin position="204"/>
        <end position="213"/>
    </location>
</feature>